<feature type="transmembrane region" description="Helical" evidence="2">
    <location>
        <begin position="6"/>
        <end position="25"/>
    </location>
</feature>
<evidence type="ECO:0000313" key="3">
    <source>
        <dbReference type="EMBL" id="XDQ82935.1"/>
    </source>
</evidence>
<evidence type="ECO:0008006" key="4">
    <source>
        <dbReference type="Google" id="ProtNLM"/>
    </source>
</evidence>
<feature type="compositionally biased region" description="Basic and acidic residues" evidence="1">
    <location>
        <begin position="65"/>
        <end position="76"/>
    </location>
</feature>
<feature type="compositionally biased region" description="Basic and acidic residues" evidence="1">
    <location>
        <begin position="43"/>
        <end position="56"/>
    </location>
</feature>
<gene>
    <name evidence="3" type="ORF">AB2U05_32770</name>
</gene>
<reference evidence="3" key="1">
    <citation type="submission" date="2024-07" db="EMBL/GenBank/DDBJ databases">
        <authorList>
            <person name="Yu S.T."/>
        </authorList>
    </citation>
    <scope>NUCLEOTIDE SEQUENCE</scope>
    <source>
        <strain evidence="3">Y1</strain>
    </source>
</reference>
<keyword evidence="2" id="KW-1133">Transmembrane helix</keyword>
<protein>
    <recommendedName>
        <fullName evidence="4">Secreted protein</fullName>
    </recommendedName>
</protein>
<proteinExistence type="predicted"/>
<dbReference type="AlphaFoldDB" id="A0AB39TUY1"/>
<keyword evidence="2" id="KW-0472">Membrane</keyword>
<accession>A0AB39TUY1</accession>
<name>A0AB39TUY1_9ACTN</name>
<dbReference type="RefSeq" id="WP_369185165.1">
    <property type="nucleotide sequence ID" value="NZ_CP163445.1"/>
</dbReference>
<evidence type="ECO:0000256" key="1">
    <source>
        <dbReference type="SAM" id="MobiDB-lite"/>
    </source>
</evidence>
<organism evidence="3">
    <name type="scientific">Streptomyces sp. Y1</name>
    <dbReference type="NCBI Taxonomy" id="3238634"/>
    <lineage>
        <taxon>Bacteria</taxon>
        <taxon>Bacillati</taxon>
        <taxon>Actinomycetota</taxon>
        <taxon>Actinomycetes</taxon>
        <taxon>Kitasatosporales</taxon>
        <taxon>Streptomycetaceae</taxon>
        <taxon>Streptomyces</taxon>
    </lineage>
</organism>
<sequence>MNVAGWVGTVIGVIAGAAIIVNKLGELAHAVLDVRDSLRDRLSRRERDRIGQKDQEDAPWSSVEPVDREPELAKEP</sequence>
<feature type="region of interest" description="Disordered" evidence="1">
    <location>
        <begin position="43"/>
        <end position="76"/>
    </location>
</feature>
<evidence type="ECO:0000256" key="2">
    <source>
        <dbReference type="SAM" id="Phobius"/>
    </source>
</evidence>
<keyword evidence="2" id="KW-0812">Transmembrane</keyword>
<dbReference type="EMBL" id="CP163445">
    <property type="protein sequence ID" value="XDQ82935.1"/>
    <property type="molecule type" value="Genomic_DNA"/>
</dbReference>